<reference evidence="2 3" key="1">
    <citation type="submission" date="2016-10" db="EMBL/GenBank/DDBJ databases">
        <authorList>
            <person name="de Groot N.N."/>
        </authorList>
    </citation>
    <scope>NUCLEOTIDE SEQUENCE [LARGE SCALE GENOMIC DNA]</scope>
    <source>
        <strain evidence="2 3">CGMCC 1.11156</strain>
    </source>
</reference>
<gene>
    <name evidence="2" type="ORF">SAMN05216561_10737</name>
</gene>
<evidence type="ECO:0000313" key="3">
    <source>
        <dbReference type="Proteomes" id="UP000198649"/>
    </source>
</evidence>
<feature type="coiled-coil region" evidence="1">
    <location>
        <begin position="7"/>
        <end position="82"/>
    </location>
</feature>
<keyword evidence="3" id="KW-1185">Reference proteome</keyword>
<evidence type="ECO:0000256" key="1">
    <source>
        <dbReference type="SAM" id="Coils"/>
    </source>
</evidence>
<protein>
    <submittedName>
        <fullName evidence="2">Uncharacterized protein</fullName>
    </submittedName>
</protein>
<organism evidence="2 3">
    <name type="scientific">Nocardioides psychrotolerans</name>
    <dbReference type="NCBI Taxonomy" id="1005945"/>
    <lineage>
        <taxon>Bacteria</taxon>
        <taxon>Bacillati</taxon>
        <taxon>Actinomycetota</taxon>
        <taxon>Actinomycetes</taxon>
        <taxon>Propionibacteriales</taxon>
        <taxon>Nocardioidaceae</taxon>
        <taxon>Nocardioides</taxon>
    </lineage>
</organism>
<dbReference type="AlphaFoldDB" id="A0A1I3H565"/>
<dbReference type="RefSeq" id="WP_091112748.1">
    <property type="nucleotide sequence ID" value="NZ_BKAF01000008.1"/>
</dbReference>
<proteinExistence type="predicted"/>
<dbReference type="EMBL" id="FOQG01000007">
    <property type="protein sequence ID" value="SFI30821.1"/>
    <property type="molecule type" value="Genomic_DNA"/>
</dbReference>
<accession>A0A1I3H565</accession>
<evidence type="ECO:0000313" key="2">
    <source>
        <dbReference type="EMBL" id="SFI30821.1"/>
    </source>
</evidence>
<name>A0A1I3H565_9ACTN</name>
<keyword evidence="1" id="KW-0175">Coiled coil</keyword>
<dbReference type="STRING" id="1005945.SAMN05216561_10737"/>
<sequence>MDTNERIARLEQQIDELTSTQDVLRHRLARAQRDQWQSRVEDLEVQFHLGAMEANDRAAVLLEELRKKWAEVRGQLDEATSTASGVGDTMRSGLESAVRDLRKALLDSKARISA</sequence>
<dbReference type="OrthoDB" id="5244632at2"/>
<dbReference type="Proteomes" id="UP000198649">
    <property type="component" value="Unassembled WGS sequence"/>
</dbReference>